<sequence length="278" mass="32368">MPLRRCGRHRRRSHSRRKPRRDWAGGLPTDVLLSIFHRLDHADVLMSADRVCRAWRRAARDEPSLWRRITMRWHERFADTDRFAMDIAAVRRSAGQCEAFCGDYFVDDGFLDMQAPCLKSLRLIHCDLVTDESLMAAIMAHPLLEELEISLCGNINSDWVDYAREEISKLKHLRKNTHFVNCRESVRDFEAQELATFMPDLRSLQLFGNVLSNEWLEAILDSCPKLEYLDIRHCFNIDMDTTLLSKCASQKTIHLCGLQMVGRIVSEDSDDSNFYYDP</sequence>
<dbReference type="SUPFAM" id="SSF81383">
    <property type="entry name" value="F-box domain"/>
    <property type="match status" value="1"/>
</dbReference>
<keyword evidence="4" id="KW-1185">Reference proteome</keyword>
<dbReference type="Gene3D" id="1.20.1280.50">
    <property type="match status" value="1"/>
</dbReference>
<dbReference type="Pfam" id="PF12937">
    <property type="entry name" value="F-box-like"/>
    <property type="match status" value="1"/>
</dbReference>
<feature type="compositionally biased region" description="Basic residues" evidence="1">
    <location>
        <begin position="1"/>
        <end position="20"/>
    </location>
</feature>
<dbReference type="PANTHER" id="PTHR38926">
    <property type="entry name" value="F-BOX DOMAIN CONTAINING PROTEIN, EXPRESSED"/>
    <property type="match status" value="1"/>
</dbReference>
<evidence type="ECO:0000313" key="3">
    <source>
        <dbReference type="EMBL" id="TVU15700.1"/>
    </source>
</evidence>
<dbReference type="SUPFAM" id="SSF52047">
    <property type="entry name" value="RNI-like"/>
    <property type="match status" value="1"/>
</dbReference>
<dbReference type="EMBL" id="RWGY01000031">
    <property type="protein sequence ID" value="TVU15700.1"/>
    <property type="molecule type" value="Genomic_DNA"/>
</dbReference>
<feature type="non-terminal residue" evidence="3">
    <location>
        <position position="1"/>
    </location>
</feature>
<dbReference type="PROSITE" id="PS50181">
    <property type="entry name" value="FBOX"/>
    <property type="match status" value="1"/>
</dbReference>
<gene>
    <name evidence="3" type="ORF">EJB05_39237</name>
</gene>
<accession>A0A5J9TWD9</accession>
<evidence type="ECO:0000313" key="4">
    <source>
        <dbReference type="Proteomes" id="UP000324897"/>
    </source>
</evidence>
<evidence type="ECO:0000256" key="1">
    <source>
        <dbReference type="SAM" id="MobiDB-lite"/>
    </source>
</evidence>
<dbReference type="OrthoDB" id="192402at2759"/>
<organism evidence="3 4">
    <name type="scientific">Eragrostis curvula</name>
    <name type="common">weeping love grass</name>
    <dbReference type="NCBI Taxonomy" id="38414"/>
    <lineage>
        <taxon>Eukaryota</taxon>
        <taxon>Viridiplantae</taxon>
        <taxon>Streptophyta</taxon>
        <taxon>Embryophyta</taxon>
        <taxon>Tracheophyta</taxon>
        <taxon>Spermatophyta</taxon>
        <taxon>Magnoliopsida</taxon>
        <taxon>Liliopsida</taxon>
        <taxon>Poales</taxon>
        <taxon>Poaceae</taxon>
        <taxon>PACMAD clade</taxon>
        <taxon>Chloridoideae</taxon>
        <taxon>Eragrostideae</taxon>
        <taxon>Eragrostidinae</taxon>
        <taxon>Eragrostis</taxon>
    </lineage>
</organism>
<proteinExistence type="predicted"/>
<dbReference type="Gene3D" id="3.80.10.10">
    <property type="entry name" value="Ribonuclease Inhibitor"/>
    <property type="match status" value="1"/>
</dbReference>
<dbReference type="SMART" id="SM00256">
    <property type="entry name" value="FBOX"/>
    <property type="match status" value="1"/>
</dbReference>
<protein>
    <recommendedName>
        <fullName evidence="2">F-box domain-containing protein</fullName>
    </recommendedName>
</protein>
<dbReference type="InterPro" id="IPR001810">
    <property type="entry name" value="F-box_dom"/>
</dbReference>
<dbReference type="InterPro" id="IPR036047">
    <property type="entry name" value="F-box-like_dom_sf"/>
</dbReference>
<dbReference type="Gramene" id="TVU15700">
    <property type="protein sequence ID" value="TVU15700"/>
    <property type="gene ID" value="EJB05_39237"/>
</dbReference>
<dbReference type="PANTHER" id="PTHR38926:SF79">
    <property type="entry name" value="OS08G0195800 PROTEIN"/>
    <property type="match status" value="1"/>
</dbReference>
<dbReference type="Proteomes" id="UP000324897">
    <property type="component" value="Unassembled WGS sequence"/>
</dbReference>
<feature type="domain" description="F-box" evidence="2">
    <location>
        <begin position="21"/>
        <end position="69"/>
    </location>
</feature>
<dbReference type="AlphaFoldDB" id="A0A5J9TWD9"/>
<dbReference type="InterPro" id="IPR032675">
    <property type="entry name" value="LRR_dom_sf"/>
</dbReference>
<reference evidence="3 4" key="1">
    <citation type="journal article" date="2019" name="Sci. Rep.">
        <title>A high-quality genome of Eragrostis curvula grass provides insights into Poaceae evolution and supports new strategies to enhance forage quality.</title>
        <authorList>
            <person name="Carballo J."/>
            <person name="Santos B.A.C.M."/>
            <person name="Zappacosta D."/>
            <person name="Garbus I."/>
            <person name="Selva J.P."/>
            <person name="Gallo C.A."/>
            <person name="Diaz A."/>
            <person name="Albertini E."/>
            <person name="Caccamo M."/>
            <person name="Echenique V."/>
        </authorList>
    </citation>
    <scope>NUCLEOTIDE SEQUENCE [LARGE SCALE GENOMIC DNA]</scope>
    <source>
        <strain evidence="4">cv. Victoria</strain>
        <tissue evidence="3">Leaf</tissue>
    </source>
</reference>
<name>A0A5J9TWD9_9POAL</name>
<evidence type="ECO:0000259" key="2">
    <source>
        <dbReference type="PROSITE" id="PS50181"/>
    </source>
</evidence>
<comment type="caution">
    <text evidence="3">The sequence shown here is derived from an EMBL/GenBank/DDBJ whole genome shotgun (WGS) entry which is preliminary data.</text>
</comment>
<feature type="region of interest" description="Disordered" evidence="1">
    <location>
        <begin position="1"/>
        <end position="22"/>
    </location>
</feature>